<protein>
    <submittedName>
        <fullName evidence="3">Universal stress protein</fullName>
    </submittedName>
</protein>
<dbReference type="Gene3D" id="3.40.50.620">
    <property type="entry name" value="HUPs"/>
    <property type="match status" value="1"/>
</dbReference>
<dbReference type="SUPFAM" id="SSF52402">
    <property type="entry name" value="Adenine nucleotide alpha hydrolases-like"/>
    <property type="match status" value="1"/>
</dbReference>
<organism evidence="3 4">
    <name type="scientific">Lentzea kristufekii</name>
    <dbReference type="NCBI Taxonomy" id="3095430"/>
    <lineage>
        <taxon>Bacteria</taxon>
        <taxon>Bacillati</taxon>
        <taxon>Actinomycetota</taxon>
        <taxon>Actinomycetes</taxon>
        <taxon>Pseudonocardiales</taxon>
        <taxon>Pseudonocardiaceae</taxon>
        <taxon>Lentzea</taxon>
    </lineage>
</organism>
<gene>
    <name evidence="3" type="ORF">SK571_03615</name>
</gene>
<comment type="similarity">
    <text evidence="1">Belongs to the universal stress protein A family.</text>
</comment>
<dbReference type="Pfam" id="PF00582">
    <property type="entry name" value="Usp"/>
    <property type="match status" value="1"/>
</dbReference>
<dbReference type="Proteomes" id="UP001271792">
    <property type="component" value="Unassembled WGS sequence"/>
</dbReference>
<dbReference type="InterPro" id="IPR014729">
    <property type="entry name" value="Rossmann-like_a/b/a_fold"/>
</dbReference>
<evidence type="ECO:0000313" key="3">
    <source>
        <dbReference type="EMBL" id="MDX8048458.1"/>
    </source>
</evidence>
<proteinExistence type="inferred from homology"/>
<accession>A0ABU4TJN8</accession>
<dbReference type="EMBL" id="JAXAVV010000002">
    <property type="protein sequence ID" value="MDX8048458.1"/>
    <property type="molecule type" value="Genomic_DNA"/>
</dbReference>
<sequence length="150" mass="16024">MSASRGASVLVVGFDDQAASLAALRTAADLALLLGADLHVVHGIDARDQPVDPDADVDTWDNYRHKALDHLRAQVEQALAAHPGAWTYHAADGNPAKLLVRVADEQEALMIVVGTHRHRSLARMMRGSVSRGVARAAHHPVLLVADPTGR</sequence>
<keyword evidence="4" id="KW-1185">Reference proteome</keyword>
<evidence type="ECO:0000259" key="2">
    <source>
        <dbReference type="Pfam" id="PF00582"/>
    </source>
</evidence>
<dbReference type="RefSeq" id="WP_319982577.1">
    <property type="nucleotide sequence ID" value="NZ_JAXAVV010000002.1"/>
</dbReference>
<dbReference type="CDD" id="cd00293">
    <property type="entry name" value="USP-like"/>
    <property type="match status" value="1"/>
</dbReference>
<evidence type="ECO:0000256" key="1">
    <source>
        <dbReference type="ARBA" id="ARBA00008791"/>
    </source>
</evidence>
<evidence type="ECO:0000313" key="4">
    <source>
        <dbReference type="Proteomes" id="UP001271792"/>
    </source>
</evidence>
<name>A0ABU4TJN8_9PSEU</name>
<reference evidence="3 4" key="1">
    <citation type="submission" date="2023-11" db="EMBL/GenBank/DDBJ databases">
        <title>Lentzea sokolovensis, sp. nov., Lentzea kristufkii, sp. nov., and Lentzea miocenensis, sp. nov., rare actinobacteria from Sokolov Coal Basin, Miocene lacustrine sediment, Czech Republic.</title>
        <authorList>
            <person name="Lara A."/>
            <person name="Kotroba L."/>
            <person name="Nouioui I."/>
            <person name="Neumann-Schaal M."/>
            <person name="Mast Y."/>
            <person name="Chronakova A."/>
        </authorList>
    </citation>
    <scope>NUCLEOTIDE SEQUENCE [LARGE SCALE GENOMIC DNA]</scope>
    <source>
        <strain evidence="3 4">BCCO 10_0798</strain>
    </source>
</reference>
<dbReference type="InterPro" id="IPR006015">
    <property type="entry name" value="Universal_stress_UspA"/>
</dbReference>
<comment type="caution">
    <text evidence="3">The sequence shown here is derived from an EMBL/GenBank/DDBJ whole genome shotgun (WGS) entry which is preliminary data.</text>
</comment>
<dbReference type="InterPro" id="IPR006016">
    <property type="entry name" value="UspA"/>
</dbReference>
<feature type="domain" description="UspA" evidence="2">
    <location>
        <begin position="10"/>
        <end position="144"/>
    </location>
</feature>
<dbReference type="PANTHER" id="PTHR46268">
    <property type="entry name" value="STRESS RESPONSE PROTEIN NHAX"/>
    <property type="match status" value="1"/>
</dbReference>
<dbReference type="PANTHER" id="PTHR46268:SF6">
    <property type="entry name" value="UNIVERSAL STRESS PROTEIN UP12"/>
    <property type="match status" value="1"/>
</dbReference>
<dbReference type="PRINTS" id="PR01438">
    <property type="entry name" value="UNVRSLSTRESS"/>
</dbReference>